<dbReference type="EnsemblMetazoa" id="GPPI022938-RA">
    <property type="protein sequence ID" value="GPPI022938-PA"/>
    <property type="gene ID" value="GPPI022938"/>
</dbReference>
<proteinExistence type="predicted"/>
<reference evidence="1" key="2">
    <citation type="submission" date="2020-05" db="UniProtKB">
        <authorList>
            <consortium name="EnsemblMetazoa"/>
        </authorList>
    </citation>
    <scope>IDENTIFICATION</scope>
    <source>
        <strain evidence="1">IAEA</strain>
    </source>
</reference>
<accession>A0A1B0B9B9</accession>
<organism evidence="1 2">
    <name type="scientific">Glossina palpalis gambiensis</name>
    <dbReference type="NCBI Taxonomy" id="67801"/>
    <lineage>
        <taxon>Eukaryota</taxon>
        <taxon>Metazoa</taxon>
        <taxon>Ecdysozoa</taxon>
        <taxon>Arthropoda</taxon>
        <taxon>Hexapoda</taxon>
        <taxon>Insecta</taxon>
        <taxon>Pterygota</taxon>
        <taxon>Neoptera</taxon>
        <taxon>Endopterygota</taxon>
        <taxon>Diptera</taxon>
        <taxon>Brachycera</taxon>
        <taxon>Muscomorpha</taxon>
        <taxon>Hippoboscoidea</taxon>
        <taxon>Glossinidae</taxon>
        <taxon>Glossina</taxon>
    </lineage>
</organism>
<dbReference type="EMBL" id="JXJN01010350">
    <property type="status" value="NOT_ANNOTATED_CDS"/>
    <property type="molecule type" value="Genomic_DNA"/>
</dbReference>
<protein>
    <submittedName>
        <fullName evidence="1">Uncharacterized protein</fullName>
    </submittedName>
</protein>
<dbReference type="AlphaFoldDB" id="A0A1B0B9B9"/>
<dbReference type="Proteomes" id="UP000092460">
    <property type="component" value="Unassembled WGS sequence"/>
</dbReference>
<reference evidence="2" key="1">
    <citation type="submission" date="2015-01" db="EMBL/GenBank/DDBJ databases">
        <authorList>
            <person name="Aksoy S."/>
            <person name="Warren W."/>
            <person name="Wilson R.K."/>
        </authorList>
    </citation>
    <scope>NUCLEOTIDE SEQUENCE [LARGE SCALE GENOMIC DNA]</scope>
    <source>
        <strain evidence="2">IAEA</strain>
    </source>
</reference>
<keyword evidence="2" id="KW-1185">Reference proteome</keyword>
<evidence type="ECO:0000313" key="2">
    <source>
        <dbReference type="Proteomes" id="UP000092460"/>
    </source>
</evidence>
<evidence type="ECO:0000313" key="1">
    <source>
        <dbReference type="EnsemblMetazoa" id="GPPI022938-PA"/>
    </source>
</evidence>
<name>A0A1B0B9B9_9MUSC</name>
<sequence length="115" mass="13690">MAIALLRHFKKSYKTKRKGLIRRKDKIIIEYDMEDNIIGPVAEGILELILVYTKSKTVRVESVTLHYKKHAFRFGLKYYFSWNSITFKNKLLETVNNEILYTVNSAYREFLKYSS</sequence>
<dbReference type="VEuPathDB" id="VectorBase:GPPI022938"/>